<dbReference type="EMBL" id="CDRZ01000245">
    <property type="protein sequence ID" value="CEO89436.1"/>
    <property type="molecule type" value="Genomic_DNA"/>
</dbReference>
<feature type="repeat" description="WD" evidence="3">
    <location>
        <begin position="598"/>
        <end position="639"/>
    </location>
</feature>
<dbReference type="CDD" id="cd14014">
    <property type="entry name" value="STKc_PknB_like"/>
    <property type="match status" value="1"/>
</dbReference>
<keyword evidence="6" id="KW-1185">Reference proteome</keyword>
<feature type="repeat" description="WD" evidence="3">
    <location>
        <begin position="981"/>
        <end position="1022"/>
    </location>
</feature>
<feature type="repeat" description="WD" evidence="3">
    <location>
        <begin position="640"/>
        <end position="673"/>
    </location>
</feature>
<dbReference type="Gene3D" id="2.130.10.10">
    <property type="entry name" value="YVTN repeat-like/Quinoprotein amine dehydrogenase"/>
    <property type="match status" value="6"/>
</dbReference>
<reference evidence="6" key="1">
    <citation type="submission" date="2015-01" db="EMBL/GenBank/DDBJ databases">
        <authorList>
            <person name="Manzoor Shahid"/>
            <person name="Zubair Saima"/>
        </authorList>
    </citation>
    <scope>NUCLEOTIDE SEQUENCE [LARGE SCALE GENOMIC DNA]</scope>
    <source>
        <strain evidence="6">Sp3</strain>
    </source>
</reference>
<dbReference type="PROSITE" id="PS50082">
    <property type="entry name" value="WD_REPEATS_2"/>
    <property type="match status" value="9"/>
</dbReference>
<proteinExistence type="predicted"/>
<dbReference type="InterPro" id="IPR015943">
    <property type="entry name" value="WD40/YVTN_repeat-like_dom_sf"/>
</dbReference>
<dbReference type="InterPro" id="IPR008271">
    <property type="entry name" value="Ser/Thr_kinase_AS"/>
</dbReference>
<dbReference type="SUPFAM" id="SSF56112">
    <property type="entry name" value="Protein kinase-like (PK-like)"/>
    <property type="match status" value="1"/>
</dbReference>
<dbReference type="SMART" id="SM00028">
    <property type="entry name" value="TPR"/>
    <property type="match status" value="2"/>
</dbReference>
<protein>
    <submittedName>
        <fullName evidence="5">Putative Serine/threonine protein kinase with WD40 repeats</fullName>
    </submittedName>
</protein>
<dbReference type="InterPro" id="IPR011009">
    <property type="entry name" value="Kinase-like_dom_sf"/>
</dbReference>
<dbReference type="SUPFAM" id="SSF48452">
    <property type="entry name" value="TPR-like"/>
    <property type="match status" value="1"/>
</dbReference>
<sequence>MKQPQAKAFQTKKQKEKFINECDAWINLACIPTSFLLLVRKFGGDPGPSFSEWMDGGSLADVIRNGSLYRGTRREQQTRLLDIAIQFARGLHYAHEQKLIHRDVKPDNVLLTKNGEVKVADFGIAKARAESMITEGDIPPGDVSSGGTLIAAKGGYTPEYCSLEQQSGKELTRRTDIYSWAVSVMEMYLGGRQWENGVIAGAACETYFPDSKVAIPEEMKTLLKACLNADEALRPHDFAVMEKALYEIYESETGSIYSRPAPKAAADTAGSLNNRALSLLDLGKPGEAEKCWEKAIGADPNHAGAVYNYGLHLWRNGKIDDEEAVTRLENIIRNTDSPTAVFCLAHLHLERGDFSMARQLLEQIPDTGALQLLSNVKEDGVEDVAFTGHSAVFTPDNNYILSAGGRGEENNVILRDAQTGRQLASFQGHTAPVNCVALSPNGLYGLSGSRDGTATLWDLKTGKCLRVLEDQKNYIHSVCFTDDGKQFLTGSNKLILWDTETFQMVRSYYEDFRGIHSIRISADGQQILSGSGGGKVYVHSLADRKVIREIQAAPSCWVIKAACYAGDSLHVLTGAGDQNTVNKMNLWHIDIPEPLHTFCGHKSNIRSVCTNSYGSYALSGGVDHAVKLWDIKNRRCLRTFSGHINEVVHVGFSTDDQYAVSSSTDNMTRLWRVPSFDVRADWLLCRISTTDEILKIEKWISALLTEVRRLFHEKDIAGAIQTLRRMEDIPGASAAAGYAELNNQIRKYCQTIDLHSCRTAYILNGHKQSVRAAAISADGLHAVSASDDNTVRIWSLRTAECLHICTEHSNWARAVCISPDGQWALSGGCDSKLVLWDIASGKKLKNLEGHNGFVEAVAFDPACRYALSGASDKTIKVWDIRSGKSLRTLTGHEKDITAVCVSPDGKTTLSCSKDGTIRLWELEKGTNLHTYNVGSPVWSVCFSPDGRTFLSGGSTGDTTLRLWDVYTGESIRSFSGHLDIFSGDRNTVNAVCFTPDGRFAVSASRELTLKLWDVRNGQCIRTLEGHGKGIYTAAFSHDGGYLISGAADTTGRIWQLDWEYMFPGWADWDEEARIYLEIFLTLHPDYNESDFKNLITDLQNRGYGWLRPGGVRARLEELKPKKKKGLFGWKKK</sequence>
<feature type="repeat" description="WD" evidence="3">
    <location>
        <begin position="763"/>
        <end position="804"/>
    </location>
</feature>
<keyword evidence="1 3" id="KW-0853">WD repeat</keyword>
<dbReference type="PANTHER" id="PTHR19879">
    <property type="entry name" value="TRANSCRIPTION INITIATION FACTOR TFIID"/>
    <property type="match status" value="1"/>
</dbReference>
<keyword evidence="5" id="KW-0418">Kinase</keyword>
<dbReference type="PANTHER" id="PTHR19879:SF9">
    <property type="entry name" value="TRANSCRIPTION INITIATION FACTOR TFIID SUBUNIT 5"/>
    <property type="match status" value="1"/>
</dbReference>
<dbReference type="PROSITE" id="PS50294">
    <property type="entry name" value="WD_REPEATS_REGION"/>
    <property type="match status" value="9"/>
</dbReference>
<keyword evidence="5" id="KW-0723">Serine/threonine-protein kinase</keyword>
<feature type="domain" description="Protein kinase" evidence="4">
    <location>
        <begin position="1"/>
        <end position="249"/>
    </location>
</feature>
<feature type="repeat" description="WD" evidence="3">
    <location>
        <begin position="805"/>
        <end position="846"/>
    </location>
</feature>
<evidence type="ECO:0000256" key="1">
    <source>
        <dbReference type="ARBA" id="ARBA00022574"/>
    </source>
</evidence>
<dbReference type="Gene3D" id="1.10.510.10">
    <property type="entry name" value="Transferase(Phosphotransferase) domain 1"/>
    <property type="match status" value="1"/>
</dbReference>
<dbReference type="SMART" id="SM00220">
    <property type="entry name" value="S_TKc"/>
    <property type="match status" value="1"/>
</dbReference>
<dbReference type="Pfam" id="PF00069">
    <property type="entry name" value="Pkinase"/>
    <property type="match status" value="1"/>
</dbReference>
<dbReference type="InterPro" id="IPR019734">
    <property type="entry name" value="TPR_rpt"/>
</dbReference>
<feature type="repeat" description="WD" evidence="3">
    <location>
        <begin position="1023"/>
        <end position="1057"/>
    </location>
</feature>
<accession>A0A0B7MN87</accession>
<dbReference type="GO" id="GO:0005524">
    <property type="term" value="F:ATP binding"/>
    <property type="evidence" value="ECO:0007669"/>
    <property type="project" value="InterPro"/>
</dbReference>
<dbReference type="Gene3D" id="1.25.40.10">
    <property type="entry name" value="Tetratricopeptide repeat domain"/>
    <property type="match status" value="1"/>
</dbReference>
<dbReference type="InterPro" id="IPR036322">
    <property type="entry name" value="WD40_repeat_dom_sf"/>
</dbReference>
<dbReference type="InterPro" id="IPR011990">
    <property type="entry name" value="TPR-like_helical_dom_sf"/>
</dbReference>
<dbReference type="PRINTS" id="PR00320">
    <property type="entry name" value="GPROTEINBRPT"/>
</dbReference>
<feature type="repeat" description="WD" evidence="3">
    <location>
        <begin position="426"/>
        <end position="467"/>
    </location>
</feature>
<dbReference type="AlphaFoldDB" id="A0A0B7MN87"/>
<keyword evidence="2" id="KW-0677">Repeat</keyword>
<keyword evidence="5" id="KW-0808">Transferase</keyword>
<dbReference type="PROSITE" id="PS50011">
    <property type="entry name" value="PROTEIN_KINASE_DOM"/>
    <property type="match status" value="1"/>
</dbReference>
<evidence type="ECO:0000313" key="6">
    <source>
        <dbReference type="Proteomes" id="UP000046155"/>
    </source>
</evidence>
<dbReference type="Proteomes" id="UP000046155">
    <property type="component" value="Unassembled WGS sequence"/>
</dbReference>
<dbReference type="CDD" id="cd00200">
    <property type="entry name" value="WD40"/>
    <property type="match status" value="2"/>
</dbReference>
<dbReference type="PROSITE" id="PS00678">
    <property type="entry name" value="WD_REPEATS_1"/>
    <property type="match status" value="4"/>
</dbReference>
<dbReference type="InterPro" id="IPR020472">
    <property type="entry name" value="WD40_PAC1"/>
</dbReference>
<evidence type="ECO:0000256" key="3">
    <source>
        <dbReference type="PROSITE-ProRule" id="PRU00221"/>
    </source>
</evidence>
<dbReference type="SMART" id="SM00320">
    <property type="entry name" value="WD40"/>
    <property type="match status" value="13"/>
</dbReference>
<organism evidence="5 6">
    <name type="scientific">Syntrophaceticus schinkii</name>
    <dbReference type="NCBI Taxonomy" id="499207"/>
    <lineage>
        <taxon>Bacteria</taxon>
        <taxon>Bacillati</taxon>
        <taxon>Bacillota</taxon>
        <taxon>Clostridia</taxon>
        <taxon>Thermoanaerobacterales</taxon>
        <taxon>Thermoanaerobacterales Family III. Incertae Sedis</taxon>
        <taxon>Syntrophaceticus</taxon>
    </lineage>
</organism>
<feature type="repeat" description="WD" evidence="3">
    <location>
        <begin position="889"/>
        <end position="930"/>
    </location>
</feature>
<dbReference type="GO" id="GO:0004674">
    <property type="term" value="F:protein serine/threonine kinase activity"/>
    <property type="evidence" value="ECO:0007669"/>
    <property type="project" value="UniProtKB-KW"/>
</dbReference>
<dbReference type="SUPFAM" id="SSF50978">
    <property type="entry name" value="WD40 repeat-like"/>
    <property type="match status" value="2"/>
</dbReference>
<dbReference type="InterPro" id="IPR019775">
    <property type="entry name" value="WD40_repeat_CS"/>
</dbReference>
<evidence type="ECO:0000313" key="5">
    <source>
        <dbReference type="EMBL" id="CEO89436.1"/>
    </source>
</evidence>
<dbReference type="Pfam" id="PF13432">
    <property type="entry name" value="TPR_16"/>
    <property type="match status" value="1"/>
</dbReference>
<evidence type="ECO:0000259" key="4">
    <source>
        <dbReference type="PROSITE" id="PS50011"/>
    </source>
</evidence>
<dbReference type="PROSITE" id="PS00108">
    <property type="entry name" value="PROTEIN_KINASE_ST"/>
    <property type="match status" value="1"/>
</dbReference>
<dbReference type="InterPro" id="IPR001680">
    <property type="entry name" value="WD40_rpt"/>
</dbReference>
<gene>
    <name evidence="5" type="ORF">SSCH_480015</name>
</gene>
<dbReference type="Pfam" id="PF00400">
    <property type="entry name" value="WD40"/>
    <property type="match status" value="11"/>
</dbReference>
<evidence type="ECO:0000256" key="2">
    <source>
        <dbReference type="ARBA" id="ARBA00022737"/>
    </source>
</evidence>
<dbReference type="GO" id="GO:0006367">
    <property type="term" value="P:transcription initiation at RNA polymerase II promoter"/>
    <property type="evidence" value="ECO:0007669"/>
    <property type="project" value="TreeGrafter"/>
</dbReference>
<feature type="repeat" description="WD" evidence="3">
    <location>
        <begin position="847"/>
        <end position="888"/>
    </location>
</feature>
<name>A0A0B7MN87_9FIRM</name>
<dbReference type="InterPro" id="IPR000719">
    <property type="entry name" value="Prot_kinase_dom"/>
</dbReference>